<name>A0A514D6V1_9VIRU</name>
<evidence type="ECO:0000313" key="2">
    <source>
        <dbReference type="EMBL" id="QDH89329.1"/>
    </source>
</evidence>
<evidence type="ECO:0000313" key="1">
    <source>
        <dbReference type="EMBL" id="QDH88119.1"/>
    </source>
</evidence>
<protein>
    <submittedName>
        <fullName evidence="2">Uncharacterized protein</fullName>
    </submittedName>
</protein>
<accession>A0A514D6V1</accession>
<dbReference type="EMBL" id="MN034761">
    <property type="protein sequence ID" value="QDH89329.1"/>
    <property type="molecule type" value="Genomic_RNA"/>
</dbReference>
<reference evidence="2" key="1">
    <citation type="submission" date="2019-05" db="EMBL/GenBank/DDBJ databases">
        <title>Metatranscriptomic reconstruction reveals RNA viruses with the potential to shape carbon cycling in soil.</title>
        <authorList>
            <person name="Starr E.P."/>
            <person name="Nuccio E."/>
            <person name="Pett-Ridge J."/>
            <person name="Banfield J.F."/>
            <person name="Firestone M.K."/>
        </authorList>
    </citation>
    <scope>NUCLEOTIDE SEQUENCE</scope>
    <source>
        <strain evidence="1">H3_Bulk_40_scaffold_456</strain>
        <strain evidence="2">H4_Rhizo_43_scaffold_398</strain>
    </source>
</reference>
<organism evidence="2">
    <name type="scientific">Leviviridae sp</name>
    <dbReference type="NCBI Taxonomy" id="2027243"/>
    <lineage>
        <taxon>Viruses</taxon>
        <taxon>Riboviria</taxon>
        <taxon>Orthornavirae</taxon>
        <taxon>Lenarviricota</taxon>
        <taxon>Leviviricetes</taxon>
        <taxon>Norzivirales</taxon>
        <taxon>Fiersviridae</taxon>
    </lineage>
</organism>
<dbReference type="EMBL" id="MN033862">
    <property type="protein sequence ID" value="QDH88119.1"/>
    <property type="molecule type" value="Genomic_RNA"/>
</dbReference>
<proteinExistence type="predicted"/>
<gene>
    <name evidence="1" type="ORF">H3Bulk40456_000002</name>
    <name evidence="2" type="ORF">H4Rhizo43398_000002</name>
</gene>
<sequence>MSIAVTSPITGGAQTGFTSPTYTVIADTAPPGNPGKQVAVSALGGTQAGVTAHSVAAPFTINFTRPASLRVLGVANPVTGVVTAVPTNTYKCIVRKGVLPLAGQAYKNAVLTASCDIPAGADLADAPNVKAAFSAFIGVLNQQSAGFGDLAINGVL</sequence>